<dbReference type="Gene3D" id="3.40.50.1820">
    <property type="entry name" value="alpha/beta hydrolase"/>
    <property type="match status" value="1"/>
</dbReference>
<dbReference type="PANTHER" id="PTHR43798">
    <property type="entry name" value="MONOACYLGLYCEROL LIPASE"/>
    <property type="match status" value="1"/>
</dbReference>
<evidence type="ECO:0000259" key="1">
    <source>
        <dbReference type="Pfam" id="PF00561"/>
    </source>
</evidence>
<dbReference type="SUPFAM" id="SSF53474">
    <property type="entry name" value="alpha/beta-Hydrolases"/>
    <property type="match status" value="1"/>
</dbReference>
<dbReference type="PRINTS" id="PR00111">
    <property type="entry name" value="ABHYDROLASE"/>
</dbReference>
<dbReference type="InterPro" id="IPR029058">
    <property type="entry name" value="AB_hydrolase_fold"/>
</dbReference>
<dbReference type="RefSeq" id="WP_349658317.1">
    <property type="nucleotide sequence ID" value="NZ_JBEGDG010000002.1"/>
</dbReference>
<dbReference type="Pfam" id="PF00561">
    <property type="entry name" value="Abhydrolase_1"/>
    <property type="match status" value="1"/>
</dbReference>
<organism evidence="2 3">
    <name type="scientific">Lysinibacillus zambalensis</name>
    <dbReference type="NCBI Taxonomy" id="3160866"/>
    <lineage>
        <taxon>Bacteria</taxon>
        <taxon>Bacillati</taxon>
        <taxon>Bacillota</taxon>
        <taxon>Bacilli</taxon>
        <taxon>Bacillales</taxon>
        <taxon>Bacillaceae</taxon>
        <taxon>Lysinibacillus</taxon>
    </lineage>
</organism>
<gene>
    <name evidence="2" type="ORF">ABNX05_02790</name>
</gene>
<sequence>MNDFIENEAGLNLDIGGIELYYELLGEHHDGPTLVFESGYGVTLENWNPIRDEVSKFARMFIYDRAGIGKSEMDDRPRHSRQSVDNLRILLKKAGIKPPYVLIGHSIGGLNVRLFASKYPEEVAGVVLLDSSHEDQNKILPPLFTKEVQEAYYNQFTIEGSLNEIEESFEQVRTSKSLGNIPLIVVTGGLQPFHTKESMAAWMRLQEELANLSTSKQHIIVEDAGHAIHFDKPEVVIGTIRDIFNIVGKNDNR</sequence>
<reference evidence="2 3" key="1">
    <citation type="submission" date="2024-06" db="EMBL/GenBank/DDBJ databases">
        <title>Lysinibacillus zambalefons sp. nov., a Novel Firmicute Isolated from the Poon Bato Zambales Hyperalkaline Spring.</title>
        <authorList>
            <person name="Aja J.A."/>
            <person name="Lazaro J.E.H."/>
            <person name="Llorin L.D."/>
            <person name="Lim K.R."/>
            <person name="Teodosio J."/>
            <person name="Dalisay D.S."/>
        </authorList>
    </citation>
    <scope>NUCLEOTIDE SEQUENCE [LARGE SCALE GENOMIC DNA]</scope>
    <source>
        <strain evidence="2 3">M3</strain>
    </source>
</reference>
<dbReference type="Proteomes" id="UP001478862">
    <property type="component" value="Unassembled WGS sequence"/>
</dbReference>
<dbReference type="PANTHER" id="PTHR43798:SF33">
    <property type="entry name" value="HYDROLASE, PUTATIVE (AFU_ORTHOLOGUE AFUA_2G14860)-RELATED"/>
    <property type="match status" value="1"/>
</dbReference>
<proteinExistence type="predicted"/>
<keyword evidence="3" id="KW-1185">Reference proteome</keyword>
<dbReference type="InterPro" id="IPR050266">
    <property type="entry name" value="AB_hydrolase_sf"/>
</dbReference>
<name>A0ABV1MM36_9BACI</name>
<evidence type="ECO:0000313" key="3">
    <source>
        <dbReference type="Proteomes" id="UP001478862"/>
    </source>
</evidence>
<keyword evidence="2" id="KW-0378">Hydrolase</keyword>
<accession>A0ABV1MM36</accession>
<comment type="caution">
    <text evidence="2">The sequence shown here is derived from an EMBL/GenBank/DDBJ whole genome shotgun (WGS) entry which is preliminary data.</text>
</comment>
<dbReference type="GO" id="GO:0016787">
    <property type="term" value="F:hydrolase activity"/>
    <property type="evidence" value="ECO:0007669"/>
    <property type="project" value="UniProtKB-KW"/>
</dbReference>
<feature type="domain" description="AB hydrolase-1" evidence="1">
    <location>
        <begin position="32"/>
        <end position="154"/>
    </location>
</feature>
<dbReference type="InterPro" id="IPR000073">
    <property type="entry name" value="AB_hydrolase_1"/>
</dbReference>
<evidence type="ECO:0000313" key="2">
    <source>
        <dbReference type="EMBL" id="MEQ6353535.1"/>
    </source>
</evidence>
<dbReference type="EMBL" id="JBEGDG010000002">
    <property type="protein sequence ID" value="MEQ6353535.1"/>
    <property type="molecule type" value="Genomic_DNA"/>
</dbReference>
<protein>
    <submittedName>
        <fullName evidence="2">Alpha/beta hydrolase</fullName>
    </submittedName>
</protein>